<dbReference type="OrthoDB" id="3329203at2759"/>
<dbReference type="EMBL" id="CAFZ01000159">
    <property type="protein sequence ID" value="CCA72329.1"/>
    <property type="molecule type" value="Genomic_DNA"/>
</dbReference>
<evidence type="ECO:0000313" key="2">
    <source>
        <dbReference type="Proteomes" id="UP000007148"/>
    </source>
</evidence>
<organism evidence="1 2">
    <name type="scientific">Serendipita indica (strain DSM 11827)</name>
    <name type="common">Root endophyte fungus</name>
    <name type="synonym">Piriformospora indica</name>
    <dbReference type="NCBI Taxonomy" id="1109443"/>
    <lineage>
        <taxon>Eukaryota</taxon>
        <taxon>Fungi</taxon>
        <taxon>Dikarya</taxon>
        <taxon>Basidiomycota</taxon>
        <taxon>Agaricomycotina</taxon>
        <taxon>Agaricomycetes</taxon>
        <taxon>Sebacinales</taxon>
        <taxon>Serendipitaceae</taxon>
        <taxon>Serendipita</taxon>
    </lineage>
</organism>
<evidence type="ECO:0000313" key="1">
    <source>
        <dbReference type="EMBL" id="CCA72329.1"/>
    </source>
</evidence>
<protein>
    <recommendedName>
        <fullName evidence="3">F-box domain-containing protein</fullName>
    </recommendedName>
</protein>
<dbReference type="Proteomes" id="UP000007148">
    <property type="component" value="Unassembled WGS sequence"/>
</dbReference>
<name>G4TLY6_SERID</name>
<dbReference type="HOGENOM" id="CLU_633282_0_0_1"/>
<comment type="caution">
    <text evidence="1">The sequence shown here is derived from an EMBL/GenBank/DDBJ whole genome shotgun (WGS) entry which is preliminary data.</text>
</comment>
<dbReference type="InParanoid" id="G4TLY6"/>
<accession>G4TLY6</accession>
<evidence type="ECO:0008006" key="3">
    <source>
        <dbReference type="Google" id="ProtNLM"/>
    </source>
</evidence>
<keyword evidence="2" id="KW-1185">Reference proteome</keyword>
<reference evidence="1 2" key="1">
    <citation type="journal article" date="2011" name="PLoS Pathog.">
        <title>Endophytic Life Strategies Decoded by Genome and Transcriptome Analyses of the Mutualistic Root Symbiont Piriformospora indica.</title>
        <authorList>
            <person name="Zuccaro A."/>
            <person name="Lahrmann U."/>
            <person name="Guldener U."/>
            <person name="Langen G."/>
            <person name="Pfiffi S."/>
            <person name="Biedenkopf D."/>
            <person name="Wong P."/>
            <person name="Samans B."/>
            <person name="Grimm C."/>
            <person name="Basiewicz M."/>
            <person name="Murat C."/>
            <person name="Martin F."/>
            <person name="Kogel K.H."/>
        </authorList>
    </citation>
    <scope>NUCLEOTIDE SEQUENCE [LARGE SCALE GENOMIC DNA]</scope>
    <source>
        <strain evidence="1 2">DSM 11827</strain>
    </source>
</reference>
<sequence>MFPQCGPRTNSIRLRIWMSFNFGMNFIRTLQTKRYRRRIKKDTARINKRLQLPVEILEAIFAHVSDKETLAVLCRVSRTVFAIAAPIQYKRLTIHNISITANAKLARALNSPRYSYLIVNLIIFAHRYCTQSSVRNGRCGCEEWELSMGRLTCELRSLKSLQIRCKMCRSHFTRLDFLANLKTRSLRELNLECSCAKPAINTRSILHAPCMRNVTMLGWSCGPGLPWQTTKNYITDDIFEDYTVLPELMTIRLEEESQLTHLLQTRPITRLGLVYYNEPARRHLLRVAGSLTHLNIGVRDSATIQFLEDVGPRFQNLRYLGRLAIDPVTAQTMLQTFQTLRPLAHTLEGLKLDLCRWDDSMPATAILAALENLLPNLKAVLFDGDEVGVRFKADSWAFSTVEGERNTLSVWQTLNGDLERIILSQA</sequence>
<gene>
    <name evidence="1" type="ORF">PIIN_06263</name>
</gene>
<dbReference type="AlphaFoldDB" id="G4TLY6"/>
<proteinExistence type="predicted"/>